<comment type="caution">
    <text evidence="3">The sequence shown here is derived from an EMBL/GenBank/DDBJ whole genome shotgun (WGS) entry which is preliminary data.</text>
</comment>
<feature type="domain" description="Heterokaryon incompatibility" evidence="2">
    <location>
        <begin position="64"/>
        <end position="168"/>
    </location>
</feature>
<dbReference type="EMBL" id="JAAQRI010000101">
    <property type="protein sequence ID" value="KAF5638472.1"/>
    <property type="molecule type" value="Genomic_DNA"/>
</dbReference>
<protein>
    <submittedName>
        <fullName evidence="3">Het-domain protein</fullName>
    </submittedName>
</protein>
<feature type="transmembrane region" description="Helical" evidence="1">
    <location>
        <begin position="406"/>
        <end position="426"/>
    </location>
</feature>
<dbReference type="RefSeq" id="XP_037207630.1">
    <property type="nucleotide sequence ID" value="XM_037351757.1"/>
</dbReference>
<dbReference type="GeneID" id="59304027"/>
<dbReference type="PANTHER" id="PTHR24148:SF64">
    <property type="entry name" value="HETEROKARYON INCOMPATIBILITY DOMAIN-CONTAINING PROTEIN"/>
    <property type="match status" value="1"/>
</dbReference>
<dbReference type="InterPro" id="IPR010730">
    <property type="entry name" value="HET"/>
</dbReference>
<sequence length="522" mass="59996">MPRNNFSDQPSIGPFTARQVYDSLPLPPGSQCIRVLDVHPSDPADGSRLTGTLRIVDLRTLPKFTALSYVWGQGSFHRIACNGCDLRITQSCYEALTSLRDSCRSLTIWVDAICINQEDNSEKEQQIVLMGSIYTLAKTVYVWLGVGSTKTDQAAEYICTISQFRRFPAGVPRSPRSNTPRNVLRRFIRIGKYVLPLAFRTWCIESLVADRDRRTKLFWFGPVLLYLKFIYADRLGESNICEAFDVNMCPILFLRLTLVEQVSSLPFTSQDRMNRLLDQTWLSRAWTFQEMVLASNPVLVCGSQKIPWLVMHQALTFIEHSATRELVDPVNNAITEIQQRVHKEVSRSDSFKKWQALFDVWQTIPRHSSQSSYWNSTVHGSSCSVHDCVQALGTAKIFRFKRFIRLSLWIYHGVSIFFILFIELYVLSIWYLFFLAFLPIINLYVCDLFAKYTFDCMQGSKARMYSLICHPGLQPQNYLVAIAQAIRDRDSKRPHDRVYAMDSVLRQLGAQLPTPDYQKPLG</sequence>
<keyword evidence="1" id="KW-0472">Membrane</keyword>
<keyword evidence="1" id="KW-1133">Transmembrane helix</keyword>
<feature type="transmembrane region" description="Helical" evidence="1">
    <location>
        <begin position="432"/>
        <end position="454"/>
    </location>
</feature>
<dbReference type="PANTHER" id="PTHR24148">
    <property type="entry name" value="ANKYRIN REPEAT DOMAIN-CONTAINING PROTEIN 39 HOMOLOG-RELATED"/>
    <property type="match status" value="1"/>
</dbReference>
<dbReference type="Proteomes" id="UP000530670">
    <property type="component" value="Unassembled WGS sequence"/>
</dbReference>
<keyword evidence="1" id="KW-0812">Transmembrane</keyword>
<proteinExistence type="predicted"/>
<evidence type="ECO:0000313" key="3">
    <source>
        <dbReference type="EMBL" id="KAF5638472.1"/>
    </source>
</evidence>
<accession>A0A8H5RRV5</accession>
<organism evidence="3 4">
    <name type="scientific">Fusarium tjaetaba</name>
    <dbReference type="NCBI Taxonomy" id="1567544"/>
    <lineage>
        <taxon>Eukaryota</taxon>
        <taxon>Fungi</taxon>
        <taxon>Dikarya</taxon>
        <taxon>Ascomycota</taxon>
        <taxon>Pezizomycotina</taxon>
        <taxon>Sordariomycetes</taxon>
        <taxon>Hypocreomycetidae</taxon>
        <taxon>Hypocreales</taxon>
        <taxon>Nectriaceae</taxon>
        <taxon>Fusarium</taxon>
        <taxon>Fusarium fujikuroi species complex</taxon>
    </lineage>
</organism>
<reference evidence="3 4" key="1">
    <citation type="submission" date="2020-05" db="EMBL/GenBank/DDBJ databases">
        <title>Identification and distribution of gene clusters putatively required for synthesis of sphingolipid metabolism inhibitors in phylogenetically diverse species of the filamentous fungus Fusarium.</title>
        <authorList>
            <person name="Kim H.-S."/>
            <person name="Busman M."/>
            <person name="Brown D.W."/>
            <person name="Divon H."/>
            <person name="Uhlig S."/>
            <person name="Proctor R.H."/>
        </authorList>
    </citation>
    <scope>NUCLEOTIDE SEQUENCE [LARGE SCALE GENOMIC DNA]</scope>
    <source>
        <strain evidence="3 4">NRRL 66243</strain>
    </source>
</reference>
<dbReference type="InterPro" id="IPR052895">
    <property type="entry name" value="HetReg/Transcr_Mod"/>
</dbReference>
<dbReference type="OrthoDB" id="2157530at2759"/>
<evidence type="ECO:0000256" key="1">
    <source>
        <dbReference type="SAM" id="Phobius"/>
    </source>
</evidence>
<name>A0A8H5RRV5_9HYPO</name>
<dbReference type="Pfam" id="PF06985">
    <property type="entry name" value="HET"/>
    <property type="match status" value="1"/>
</dbReference>
<dbReference type="AlphaFoldDB" id="A0A8H5RRV5"/>
<gene>
    <name evidence="3" type="ORF">FTJAE_5268</name>
</gene>
<evidence type="ECO:0000313" key="4">
    <source>
        <dbReference type="Proteomes" id="UP000530670"/>
    </source>
</evidence>
<evidence type="ECO:0000259" key="2">
    <source>
        <dbReference type="Pfam" id="PF06985"/>
    </source>
</evidence>
<keyword evidence="4" id="KW-1185">Reference proteome</keyword>